<dbReference type="EMBL" id="LPJX01000061">
    <property type="protein sequence ID" value="KWF59976.1"/>
    <property type="molecule type" value="Genomic_DNA"/>
</dbReference>
<accession>A0A132EUQ9</accession>
<comment type="caution">
    <text evidence="1">The sequence shown here is derived from an EMBL/GenBank/DDBJ whole genome shotgun (WGS) entry which is preliminary data.</text>
</comment>
<sequence length="171" mass="17388">MRIRQKRAKGEAGGAGNRAPRRIGAALRITMAGVGVACAMSGAVAAGAVGSNGVVRFTGALVERYDVRFDASPAAIMEESGSRTATLHFDAHGRRLPGAQVALLGLDGAPLAAPERSGIRATWRDAAGGRVVSLRPDGVHRVGPSGGSLMLAAAGRASGAPEPVVIRIRHP</sequence>
<organism evidence="1 2">
    <name type="scientific">Burkholderia pseudomultivorans</name>
    <dbReference type="NCBI Taxonomy" id="1207504"/>
    <lineage>
        <taxon>Bacteria</taxon>
        <taxon>Pseudomonadati</taxon>
        <taxon>Pseudomonadota</taxon>
        <taxon>Betaproteobacteria</taxon>
        <taxon>Burkholderiales</taxon>
        <taxon>Burkholderiaceae</taxon>
        <taxon>Burkholderia</taxon>
        <taxon>Burkholderia cepacia complex</taxon>
    </lineage>
</organism>
<name>A0A132EUQ9_9BURK</name>
<dbReference type="RefSeq" id="WP_060300181.1">
    <property type="nucleotide sequence ID" value="NZ_LPJX01000061.1"/>
</dbReference>
<dbReference type="Proteomes" id="UP000061512">
    <property type="component" value="Unassembled WGS sequence"/>
</dbReference>
<evidence type="ECO:0000313" key="2">
    <source>
        <dbReference type="Proteomes" id="UP000061512"/>
    </source>
</evidence>
<evidence type="ECO:0008006" key="3">
    <source>
        <dbReference type="Google" id="ProtNLM"/>
    </source>
</evidence>
<reference evidence="1 2" key="1">
    <citation type="submission" date="2015-11" db="EMBL/GenBank/DDBJ databases">
        <title>Expanding the genomic diversity of Burkholderia species for the development of highly accurate diagnostics.</title>
        <authorList>
            <person name="Sahl J."/>
            <person name="Keim P."/>
            <person name="Wagner D."/>
        </authorList>
    </citation>
    <scope>NUCLEOTIDE SEQUENCE [LARGE SCALE GENOMIC DNA]</scope>
    <source>
        <strain evidence="1 2">MSMB574WGS</strain>
    </source>
</reference>
<gene>
    <name evidence="1" type="ORF">WT57_28780</name>
</gene>
<dbReference type="AlphaFoldDB" id="A0A132EUQ9"/>
<proteinExistence type="predicted"/>
<protein>
    <recommendedName>
        <fullName evidence="3">Thioesterase</fullName>
    </recommendedName>
</protein>
<evidence type="ECO:0000313" key="1">
    <source>
        <dbReference type="EMBL" id="KWF59976.1"/>
    </source>
</evidence>